<accession>A0ABT7T0B5</accession>
<keyword evidence="5" id="KW-1185">Reference proteome</keyword>
<gene>
    <name evidence="4" type="ORF">QTP81_11600</name>
</gene>
<dbReference type="Gene3D" id="1.10.287.470">
    <property type="entry name" value="Helix hairpin bin"/>
    <property type="match status" value="1"/>
</dbReference>
<sequence>MNSADQKSKYTLLGLVLICFTGLVMLLLMSGAGRAQSDSNRLVAVGVEATQLQWMNSFDKIQRVVGRVESAQRANTGFELGGVVANVWVDDGDTISAGQVIAELDTELLESELMQAQAAVERAQAQTKLAQSSLLRVQDLVAKRVESQQRLDEAQQSLDAANATVKETLARVNTIKVNLNKAKLRAPFDGQVLTRHIDKGTVVAQGQAVYELIATGDNDVRMPMPANLIEHVNLGEEYVLRSDNRDFQATLKSIGKQRRLATRTIDAVFELGTDNPNILPGDLMTLDVKITVPESGAWVPLAALSHGVRGLWNVYSVDADSVSQVTPRAVEVLYSDGQFAFIRGAINADMLVVVSGTHRLAPGQEVAVTVVTDNDTAERQ</sequence>
<feature type="coiled-coil region" evidence="2">
    <location>
        <begin position="106"/>
        <end position="171"/>
    </location>
</feature>
<evidence type="ECO:0000313" key="5">
    <source>
        <dbReference type="Proteomes" id="UP001234343"/>
    </source>
</evidence>
<dbReference type="Pfam" id="PF25973">
    <property type="entry name" value="BSH_CzcB"/>
    <property type="match status" value="1"/>
</dbReference>
<evidence type="ECO:0000256" key="2">
    <source>
        <dbReference type="SAM" id="Coils"/>
    </source>
</evidence>
<proteinExistence type="inferred from homology"/>
<evidence type="ECO:0000313" key="4">
    <source>
        <dbReference type="EMBL" id="MDM7861239.1"/>
    </source>
</evidence>
<dbReference type="Gene3D" id="2.40.420.20">
    <property type="match status" value="1"/>
</dbReference>
<feature type="domain" description="CzcB-like barrel-sandwich hybrid" evidence="3">
    <location>
        <begin position="80"/>
        <end position="212"/>
    </location>
</feature>
<protein>
    <submittedName>
        <fullName evidence="4">Efflux RND transporter periplasmic adaptor subunit</fullName>
    </submittedName>
</protein>
<name>A0ABT7T0B5_9ALTE</name>
<dbReference type="PANTHER" id="PTHR30469">
    <property type="entry name" value="MULTIDRUG RESISTANCE PROTEIN MDTA"/>
    <property type="match status" value="1"/>
</dbReference>
<dbReference type="Gene3D" id="2.40.30.170">
    <property type="match status" value="1"/>
</dbReference>
<dbReference type="RefSeq" id="WP_289365675.1">
    <property type="nucleotide sequence ID" value="NZ_JAUCBP010000008.1"/>
</dbReference>
<dbReference type="EMBL" id="JAUCBP010000008">
    <property type="protein sequence ID" value="MDM7861239.1"/>
    <property type="molecule type" value="Genomic_DNA"/>
</dbReference>
<dbReference type="Gene3D" id="2.40.50.100">
    <property type="match status" value="1"/>
</dbReference>
<dbReference type="InterPro" id="IPR058647">
    <property type="entry name" value="BSH_CzcB-like"/>
</dbReference>
<organism evidence="4 5">
    <name type="scientific">Alteromonas arenosi</name>
    <dbReference type="NCBI Taxonomy" id="3055817"/>
    <lineage>
        <taxon>Bacteria</taxon>
        <taxon>Pseudomonadati</taxon>
        <taxon>Pseudomonadota</taxon>
        <taxon>Gammaproteobacteria</taxon>
        <taxon>Alteromonadales</taxon>
        <taxon>Alteromonadaceae</taxon>
        <taxon>Alteromonas/Salinimonas group</taxon>
        <taxon>Alteromonas</taxon>
    </lineage>
</organism>
<evidence type="ECO:0000259" key="3">
    <source>
        <dbReference type="Pfam" id="PF25973"/>
    </source>
</evidence>
<evidence type="ECO:0000256" key="1">
    <source>
        <dbReference type="ARBA" id="ARBA00009477"/>
    </source>
</evidence>
<reference evidence="4 5" key="1">
    <citation type="submission" date="2023-06" db="EMBL/GenBank/DDBJ databases">
        <title>Alteromonas sp. ASW11-36 isolated from intertidal sand.</title>
        <authorList>
            <person name="Li Y."/>
        </authorList>
    </citation>
    <scope>NUCLEOTIDE SEQUENCE [LARGE SCALE GENOMIC DNA]</scope>
    <source>
        <strain evidence="4 5">ASW11-36</strain>
    </source>
</reference>
<dbReference type="PANTHER" id="PTHR30469:SF11">
    <property type="entry name" value="BLL4320 PROTEIN"/>
    <property type="match status" value="1"/>
</dbReference>
<comment type="similarity">
    <text evidence="1">Belongs to the membrane fusion protein (MFP) (TC 8.A.1) family.</text>
</comment>
<dbReference type="InterPro" id="IPR006143">
    <property type="entry name" value="RND_pump_MFP"/>
</dbReference>
<keyword evidence="2" id="KW-0175">Coiled coil</keyword>
<dbReference type="SUPFAM" id="SSF111369">
    <property type="entry name" value="HlyD-like secretion proteins"/>
    <property type="match status" value="1"/>
</dbReference>
<comment type="caution">
    <text evidence="4">The sequence shown here is derived from an EMBL/GenBank/DDBJ whole genome shotgun (WGS) entry which is preliminary data.</text>
</comment>
<dbReference type="NCBIfam" id="TIGR01730">
    <property type="entry name" value="RND_mfp"/>
    <property type="match status" value="1"/>
</dbReference>
<dbReference type="Proteomes" id="UP001234343">
    <property type="component" value="Unassembled WGS sequence"/>
</dbReference>